<dbReference type="InterPro" id="IPR000772">
    <property type="entry name" value="Ricin_B_lectin"/>
</dbReference>
<dbReference type="Gene3D" id="2.80.10.50">
    <property type="match status" value="2"/>
</dbReference>
<dbReference type="AlphaFoldDB" id="A0A175VG20"/>
<proteinExistence type="predicted"/>
<reference evidence="2 3" key="1">
    <citation type="submission" date="2016-02" db="EMBL/GenBank/DDBJ databases">
        <title>Draft genome sequence of Aeromonas trota strain 1999lcr isolated from cerebrospinal fluid (CSF).</title>
        <authorList>
            <person name="Dallagassa C.B."/>
            <person name="Prediger K.C."/>
            <person name="Weiss V.A."/>
            <person name="Assis F.E."/>
            <person name="Baura V."/>
            <person name="Cruz L.M."/>
            <person name="Souza E.M."/>
            <person name="Pedrosa F.O."/>
            <person name="Fadel-Picheth C.M."/>
        </authorList>
    </citation>
    <scope>NUCLEOTIDE SEQUENCE [LARGE SCALE GENOMIC DNA]</scope>
    <source>
        <strain evidence="2 3">1999lcr</strain>
    </source>
</reference>
<dbReference type="PROSITE" id="PS51257">
    <property type="entry name" value="PROKAR_LIPOPROTEIN"/>
    <property type="match status" value="1"/>
</dbReference>
<dbReference type="Proteomes" id="UP000078435">
    <property type="component" value="Unassembled WGS sequence"/>
</dbReference>
<dbReference type="SUPFAM" id="SSF50370">
    <property type="entry name" value="Ricin B-like lectins"/>
    <property type="match status" value="1"/>
</dbReference>
<dbReference type="Pfam" id="PF00652">
    <property type="entry name" value="Ricin_B_lectin"/>
    <property type="match status" value="1"/>
</dbReference>
<evidence type="ECO:0000313" key="3">
    <source>
        <dbReference type="Proteomes" id="UP000078435"/>
    </source>
</evidence>
<dbReference type="PROSITE" id="PS50231">
    <property type="entry name" value="RICIN_B_LECTIN"/>
    <property type="match status" value="1"/>
</dbReference>
<evidence type="ECO:0000313" key="2">
    <source>
        <dbReference type="EMBL" id="KXU79258.1"/>
    </source>
</evidence>
<accession>A0A175VG20</accession>
<dbReference type="InterPro" id="IPR035992">
    <property type="entry name" value="Ricin_B-like_lectins"/>
</dbReference>
<dbReference type="RefSeq" id="WP_061476990.1">
    <property type="nucleotide sequence ID" value="NZ_JMGO02000011.1"/>
</dbReference>
<protein>
    <submittedName>
        <fullName evidence="2">Lectin</fullName>
    </submittedName>
</protein>
<sequence>MHPNSVRVSMLALVVVVISGCSYKPTPDELLMGSAPMQRTDITSALVTSAGFCVTLSGQQLLTQPCDESANQQFSWDAGALELARGCLVASGRSELAVAECQETSHQWQWQGDRLFNRQAALCLDVAGRRHKPGTPLRLAECFGGANQSFEWKREESLLEQLELKSLIR</sequence>
<comment type="caution">
    <text evidence="2">The sequence shown here is derived from an EMBL/GenBank/DDBJ whole genome shotgun (WGS) entry which is preliminary data.</text>
</comment>
<gene>
    <name evidence="2" type="ORF">LCR_00165</name>
</gene>
<dbReference type="EMBL" id="JMGO02000011">
    <property type="protein sequence ID" value="KXU79258.1"/>
    <property type="molecule type" value="Genomic_DNA"/>
</dbReference>
<feature type="domain" description="Ricin B lectin" evidence="1">
    <location>
        <begin position="43"/>
        <end position="153"/>
    </location>
</feature>
<organism evidence="2 3">
    <name type="scientific">Aeromonas enteropelogenes</name>
    <name type="common">Aeromonas trota</name>
    <dbReference type="NCBI Taxonomy" id="29489"/>
    <lineage>
        <taxon>Bacteria</taxon>
        <taxon>Pseudomonadati</taxon>
        <taxon>Pseudomonadota</taxon>
        <taxon>Gammaproteobacteria</taxon>
        <taxon>Aeromonadales</taxon>
        <taxon>Aeromonadaceae</taxon>
        <taxon>Aeromonas</taxon>
    </lineage>
</organism>
<dbReference type="OrthoDB" id="3498399at2"/>
<name>A0A175VG20_AEREN</name>
<evidence type="ECO:0000259" key="1">
    <source>
        <dbReference type="SMART" id="SM00458"/>
    </source>
</evidence>
<dbReference type="SMART" id="SM00458">
    <property type="entry name" value="RICIN"/>
    <property type="match status" value="1"/>
</dbReference>